<accession>A0A7Y6MA34</accession>
<dbReference type="EMBL" id="JABWGO010000001">
    <property type="protein sequence ID" value="NUW39049.1"/>
    <property type="molecule type" value="Genomic_DNA"/>
</dbReference>
<proteinExistence type="predicted"/>
<keyword evidence="3" id="KW-1185">Reference proteome</keyword>
<protein>
    <recommendedName>
        <fullName evidence="4">S-layer protein C-terminal domain-containing protein</fullName>
    </recommendedName>
</protein>
<name>A0A7Y6MA34_9ACTN</name>
<evidence type="ECO:0000313" key="3">
    <source>
        <dbReference type="Proteomes" id="UP000546126"/>
    </source>
</evidence>
<evidence type="ECO:0008006" key="4">
    <source>
        <dbReference type="Google" id="ProtNLM"/>
    </source>
</evidence>
<evidence type="ECO:0000256" key="1">
    <source>
        <dbReference type="SAM" id="Phobius"/>
    </source>
</evidence>
<reference evidence="2 3" key="1">
    <citation type="submission" date="2020-06" db="EMBL/GenBank/DDBJ databases">
        <authorList>
            <person name="Chanama M."/>
        </authorList>
    </citation>
    <scope>NUCLEOTIDE SEQUENCE [LARGE SCALE GENOMIC DNA]</scope>
    <source>
        <strain evidence="2 3">TBRC6557</strain>
    </source>
</reference>
<comment type="caution">
    <text evidence="2">The sequence shown here is derived from an EMBL/GenBank/DDBJ whole genome shotgun (WGS) entry which is preliminary data.</text>
</comment>
<dbReference type="Proteomes" id="UP000546126">
    <property type="component" value="Unassembled WGS sequence"/>
</dbReference>
<dbReference type="AlphaFoldDB" id="A0A7Y6MA34"/>
<keyword evidence="1" id="KW-1133">Transmembrane helix</keyword>
<evidence type="ECO:0000313" key="2">
    <source>
        <dbReference type="EMBL" id="NUW39049.1"/>
    </source>
</evidence>
<keyword evidence="1" id="KW-0812">Transmembrane</keyword>
<dbReference type="RefSeq" id="WP_175598648.1">
    <property type="nucleotide sequence ID" value="NZ_JABWGO010000001.1"/>
</dbReference>
<sequence length="270" mass="29853">MDDLRDVAINLTAALIFSLLGFLAGVSRGLVRHYRNRVANSFWRRLGDGGVRVVIAPHRRRSHVAWEPSGLYGAGDVEALAELQRIRAVLHLPLARPVYGADIGRNDIHGNLILIGGPDVNQVTRDALDGLGRMRRVGLAFQGGGRTAVRLHDTRNRRTYIAKRTPGHFFRRGEVVVDYGIIVFAENPFNPRRRMLIVAGGYGYATLAGLRILDDKRFLAHPVVRSGKPFECLHEVNVVSGEVVKPEVEQWDVRSLPLLHGSSGPAASNR</sequence>
<gene>
    <name evidence="2" type="ORF">HT134_02750</name>
</gene>
<organism evidence="2 3">
    <name type="scientific">Nonomuraea rhodomycinica</name>
    <dbReference type="NCBI Taxonomy" id="1712872"/>
    <lineage>
        <taxon>Bacteria</taxon>
        <taxon>Bacillati</taxon>
        <taxon>Actinomycetota</taxon>
        <taxon>Actinomycetes</taxon>
        <taxon>Streptosporangiales</taxon>
        <taxon>Streptosporangiaceae</taxon>
        <taxon>Nonomuraea</taxon>
    </lineage>
</organism>
<keyword evidence="1" id="KW-0472">Membrane</keyword>
<feature type="transmembrane region" description="Helical" evidence="1">
    <location>
        <begin position="12"/>
        <end position="31"/>
    </location>
</feature>